<dbReference type="InterPro" id="IPR000917">
    <property type="entry name" value="Sulfatase_N"/>
</dbReference>
<reference evidence="3 4" key="1">
    <citation type="submission" date="2016-10" db="EMBL/GenBank/DDBJ databases">
        <authorList>
            <person name="de Groot N.N."/>
        </authorList>
    </citation>
    <scope>NUCLEOTIDE SEQUENCE [LARGE SCALE GENOMIC DNA]</scope>
    <source>
        <strain evidence="3 4">DSM 12130</strain>
    </source>
</reference>
<dbReference type="OrthoDB" id="5500422at2"/>
<keyword evidence="1" id="KW-0411">Iron-sulfur</keyword>
<feature type="domain" description="Sulfatase N-terminal" evidence="2">
    <location>
        <begin position="36"/>
        <end position="367"/>
    </location>
</feature>
<accession>A0A1H0VR46</accession>
<proteinExistence type="predicted"/>
<dbReference type="EMBL" id="FNJI01000060">
    <property type="protein sequence ID" value="SDP80930.1"/>
    <property type="molecule type" value="Genomic_DNA"/>
</dbReference>
<dbReference type="PANTHER" id="PTHR43108:SF6">
    <property type="entry name" value="N-SULPHOGLUCOSAMINE SULPHOHYDROLASE"/>
    <property type="match status" value="1"/>
</dbReference>
<dbReference type="STRING" id="91360.SAMN05660330_04199"/>
<dbReference type="PROSITE" id="PS51318">
    <property type="entry name" value="TAT"/>
    <property type="match status" value="1"/>
</dbReference>
<evidence type="ECO:0000259" key="2">
    <source>
        <dbReference type="Pfam" id="PF00884"/>
    </source>
</evidence>
<evidence type="ECO:0000313" key="3">
    <source>
        <dbReference type="EMBL" id="SDP80930.1"/>
    </source>
</evidence>
<dbReference type="PANTHER" id="PTHR43108">
    <property type="entry name" value="N-ACETYLGLUCOSAMINE-6-SULFATASE FAMILY MEMBER"/>
    <property type="match status" value="1"/>
</dbReference>
<dbReference type="CDD" id="cd16031">
    <property type="entry name" value="G6S_like"/>
    <property type="match status" value="1"/>
</dbReference>
<dbReference type="AlphaFoldDB" id="A0A1H0VR46"/>
<keyword evidence="1" id="KW-0479">Metal-binding</keyword>
<dbReference type="Proteomes" id="UP000199073">
    <property type="component" value="Unassembled WGS sequence"/>
</dbReference>
<evidence type="ECO:0000256" key="1">
    <source>
        <dbReference type="ARBA" id="ARBA00023014"/>
    </source>
</evidence>
<dbReference type="Gene3D" id="3.40.720.10">
    <property type="entry name" value="Alkaline Phosphatase, subunit A"/>
    <property type="match status" value="1"/>
</dbReference>
<keyword evidence="1" id="KW-0408">Iron</keyword>
<organism evidence="3 4">
    <name type="scientific">Desulforhopalus singaporensis</name>
    <dbReference type="NCBI Taxonomy" id="91360"/>
    <lineage>
        <taxon>Bacteria</taxon>
        <taxon>Pseudomonadati</taxon>
        <taxon>Thermodesulfobacteriota</taxon>
        <taxon>Desulfobulbia</taxon>
        <taxon>Desulfobulbales</taxon>
        <taxon>Desulfocapsaceae</taxon>
        <taxon>Desulforhopalus</taxon>
    </lineage>
</organism>
<dbReference type="InterPro" id="IPR006311">
    <property type="entry name" value="TAT_signal"/>
</dbReference>
<gene>
    <name evidence="3" type="ORF">SAMN05660330_04199</name>
</gene>
<dbReference type="GO" id="GO:0051536">
    <property type="term" value="F:iron-sulfur cluster binding"/>
    <property type="evidence" value="ECO:0007669"/>
    <property type="project" value="UniProtKB-KW"/>
</dbReference>
<dbReference type="InterPro" id="IPR017850">
    <property type="entry name" value="Alkaline_phosphatase_core_sf"/>
</dbReference>
<name>A0A1H0VR46_9BACT</name>
<evidence type="ECO:0000313" key="4">
    <source>
        <dbReference type="Proteomes" id="UP000199073"/>
    </source>
</evidence>
<sequence>MNGFQLSRRHFLKTTAAASLTLLMENSCSAVSEEQPNILFFLTDDQRNDTLGCAGHPSIKTPCIDRLAEDGVRFSNAFVTTPICAASRATIFTGLFERTHKYTFSTPPLQRNHLWESYPALLRNSGYQTGFIGKFGVNVPPDLSVTPLLFDSFTKLNRNPYFHTMPDGSRRHETDLAADHVIGFLNNRKDNKPFCLSVSFNAAHAEDRDKFNQYPSPPSVRGMYEDVRISEPKLSNPEIFNSLPEFLKKSLNRERYFWRWDTPEKYQKNMKSYLRMISGIDNAIGRVVEELEKLHLDKNTVIIFMGDNGYFMGDRGFAGKWCHFDEALRVPLIIYDPRSKITGHQSIVDQLALNVDIAPTILDLANIKIPHRYQGQSLLPLVNDTVPTSWRKDFFCEHLFDHPRIPKWEGVHGERYVYARYFEQEPVFEFLHDLDRDPQELSNYANDKEYQNVLRQMQKRCDQYKRKYVKV</sequence>
<keyword evidence="4" id="KW-1185">Reference proteome</keyword>
<dbReference type="Pfam" id="PF00884">
    <property type="entry name" value="Sulfatase"/>
    <property type="match status" value="1"/>
</dbReference>
<dbReference type="SUPFAM" id="SSF53649">
    <property type="entry name" value="Alkaline phosphatase-like"/>
    <property type="match status" value="1"/>
</dbReference>
<protein>
    <submittedName>
        <fullName evidence="3">Arylsulfatase A</fullName>
    </submittedName>
</protein>
<dbReference type="RefSeq" id="WP_092226052.1">
    <property type="nucleotide sequence ID" value="NZ_FNJI01000060.1"/>
</dbReference>